<comment type="caution">
    <text evidence="2">The sequence shown here is derived from an EMBL/GenBank/DDBJ whole genome shotgun (WGS) entry which is preliminary data.</text>
</comment>
<reference evidence="2 3" key="1">
    <citation type="submission" date="2024-11" db="EMBL/GenBank/DDBJ databases">
        <title>A near-complete genome assembly of Cinchona calisaya.</title>
        <authorList>
            <person name="Lian D.C."/>
            <person name="Zhao X.W."/>
            <person name="Wei L."/>
        </authorList>
    </citation>
    <scope>NUCLEOTIDE SEQUENCE [LARGE SCALE GENOMIC DNA]</scope>
    <source>
        <tissue evidence="2">Nenye</tissue>
    </source>
</reference>
<protein>
    <recommendedName>
        <fullName evidence="4">CCHC-type domain-containing protein</fullName>
    </recommendedName>
</protein>
<feature type="transmembrane region" description="Helical" evidence="1">
    <location>
        <begin position="92"/>
        <end position="111"/>
    </location>
</feature>
<sequence length="138" mass="15398">MPSSNDFSIICQLCNKAGHIAKACHSIEESFKSFSAMTLSNPSESNWYPGSVAIAHMTPNPGQFDGKSSTPLNLPEVYSLSLPCIFLLCPRFWLLVRFLLMFGIHAWVILIPRPCLTFKQLGQFKFLGNFIVCVIVVN</sequence>
<proteinExistence type="predicted"/>
<keyword evidence="3" id="KW-1185">Reference proteome</keyword>
<keyword evidence="1" id="KW-0472">Membrane</keyword>
<evidence type="ECO:0008006" key="4">
    <source>
        <dbReference type="Google" id="ProtNLM"/>
    </source>
</evidence>
<keyword evidence="1" id="KW-0812">Transmembrane</keyword>
<accession>A0ABD3ACS1</accession>
<dbReference type="AlphaFoldDB" id="A0ABD3ACS1"/>
<evidence type="ECO:0000313" key="2">
    <source>
        <dbReference type="EMBL" id="KAL3529621.1"/>
    </source>
</evidence>
<evidence type="ECO:0000313" key="3">
    <source>
        <dbReference type="Proteomes" id="UP001630127"/>
    </source>
</evidence>
<dbReference type="Proteomes" id="UP001630127">
    <property type="component" value="Unassembled WGS sequence"/>
</dbReference>
<name>A0ABD3ACS1_9GENT</name>
<evidence type="ECO:0000256" key="1">
    <source>
        <dbReference type="SAM" id="Phobius"/>
    </source>
</evidence>
<organism evidence="2 3">
    <name type="scientific">Cinchona calisaya</name>
    <dbReference type="NCBI Taxonomy" id="153742"/>
    <lineage>
        <taxon>Eukaryota</taxon>
        <taxon>Viridiplantae</taxon>
        <taxon>Streptophyta</taxon>
        <taxon>Embryophyta</taxon>
        <taxon>Tracheophyta</taxon>
        <taxon>Spermatophyta</taxon>
        <taxon>Magnoliopsida</taxon>
        <taxon>eudicotyledons</taxon>
        <taxon>Gunneridae</taxon>
        <taxon>Pentapetalae</taxon>
        <taxon>asterids</taxon>
        <taxon>lamiids</taxon>
        <taxon>Gentianales</taxon>
        <taxon>Rubiaceae</taxon>
        <taxon>Cinchonoideae</taxon>
        <taxon>Cinchoneae</taxon>
        <taxon>Cinchona</taxon>
    </lineage>
</organism>
<gene>
    <name evidence="2" type="ORF">ACH5RR_008943</name>
</gene>
<dbReference type="EMBL" id="JBJUIK010000004">
    <property type="protein sequence ID" value="KAL3529621.1"/>
    <property type="molecule type" value="Genomic_DNA"/>
</dbReference>
<keyword evidence="1" id="KW-1133">Transmembrane helix</keyword>